<proteinExistence type="predicted"/>
<dbReference type="AlphaFoldDB" id="A0A1H6JTY5"/>
<dbReference type="OrthoDB" id="1420794at2"/>
<keyword evidence="1" id="KW-0418">Kinase</keyword>
<sequence length="201" mass="23546">MSAEMIVKDLKKHYTKGKTLLVGIDGLGGAGKSTVADEVSRLLEAEGINTEAFHVDDFIHTKSVRYNDDYPQWEQYYYLQWRYDYFLSAVVKPLRESMEVPPVELYDKDNDSYITDMRSITNGSIVITEGIFLQREELKGAFDYVIYVDVPEKERLSRVLLRDGYIGDETDIRRKYEERYFPAERFYAEKYRPTENADLVI</sequence>
<dbReference type="Gene3D" id="3.40.50.300">
    <property type="entry name" value="P-loop containing nucleotide triphosphate hydrolases"/>
    <property type="match status" value="1"/>
</dbReference>
<dbReference type="Proteomes" id="UP000183190">
    <property type="component" value="Unassembled WGS sequence"/>
</dbReference>
<dbReference type="Pfam" id="PF13238">
    <property type="entry name" value="AAA_18"/>
    <property type="match status" value="1"/>
</dbReference>
<dbReference type="InterPro" id="IPR027417">
    <property type="entry name" value="P-loop_NTPase"/>
</dbReference>
<protein>
    <submittedName>
        <fullName evidence="1">Uridine kinase</fullName>
    </submittedName>
</protein>
<name>A0A1H6JTY5_RUMFL</name>
<dbReference type="GO" id="GO:0005524">
    <property type="term" value="F:ATP binding"/>
    <property type="evidence" value="ECO:0007669"/>
    <property type="project" value="InterPro"/>
</dbReference>
<dbReference type="SUPFAM" id="SSF52540">
    <property type="entry name" value="P-loop containing nucleoside triphosphate hydrolases"/>
    <property type="match status" value="1"/>
</dbReference>
<dbReference type="GO" id="GO:0016301">
    <property type="term" value="F:kinase activity"/>
    <property type="evidence" value="ECO:0007669"/>
    <property type="project" value="UniProtKB-KW"/>
</dbReference>
<evidence type="ECO:0000313" key="1">
    <source>
        <dbReference type="EMBL" id="SEH65775.1"/>
    </source>
</evidence>
<gene>
    <name evidence="1" type="ORF">SAMN02910265_01987</name>
</gene>
<evidence type="ECO:0000313" key="2">
    <source>
        <dbReference type="Proteomes" id="UP000183190"/>
    </source>
</evidence>
<accession>A0A1H6JTY5</accession>
<keyword evidence="1" id="KW-0808">Transferase</keyword>
<dbReference type="RefSeq" id="WP_074716924.1">
    <property type="nucleotide sequence ID" value="NZ_FNWV01000006.1"/>
</dbReference>
<organism evidence="1 2">
    <name type="scientific">Ruminococcus flavefaciens</name>
    <dbReference type="NCBI Taxonomy" id="1265"/>
    <lineage>
        <taxon>Bacteria</taxon>
        <taxon>Bacillati</taxon>
        <taxon>Bacillota</taxon>
        <taxon>Clostridia</taxon>
        <taxon>Eubacteriales</taxon>
        <taxon>Oscillospiraceae</taxon>
        <taxon>Ruminococcus</taxon>
    </lineage>
</organism>
<reference evidence="1 2" key="1">
    <citation type="submission" date="2016-10" db="EMBL/GenBank/DDBJ databases">
        <authorList>
            <person name="de Groot N.N."/>
        </authorList>
    </citation>
    <scope>NUCLEOTIDE SEQUENCE [LARGE SCALE GENOMIC DNA]</scope>
    <source>
        <strain evidence="1 2">YAD2003</strain>
    </source>
</reference>
<dbReference type="EMBL" id="FNWV01000006">
    <property type="protein sequence ID" value="SEH65775.1"/>
    <property type="molecule type" value="Genomic_DNA"/>
</dbReference>